<dbReference type="Pfam" id="PF13630">
    <property type="entry name" value="SdpI"/>
    <property type="match status" value="1"/>
</dbReference>
<dbReference type="KEGG" id="acht:bsdcttw_01790"/>
<protein>
    <recommendedName>
        <fullName evidence="4">SdpI family protein</fullName>
    </recommendedName>
</protein>
<feature type="transmembrane region" description="Helical" evidence="1">
    <location>
        <begin position="6"/>
        <end position="26"/>
    </location>
</feature>
<evidence type="ECO:0000313" key="2">
    <source>
        <dbReference type="EMBL" id="BCJ97138.1"/>
    </source>
</evidence>
<feature type="transmembrane region" description="Helical" evidence="1">
    <location>
        <begin position="61"/>
        <end position="81"/>
    </location>
</feature>
<keyword evidence="1" id="KW-0812">Transmembrane</keyword>
<keyword evidence="1" id="KW-0472">Membrane</keyword>
<gene>
    <name evidence="2" type="ORF">bsdcttw_01790</name>
</gene>
<accession>A0A7I8DF78</accession>
<feature type="transmembrane region" description="Helical" evidence="1">
    <location>
        <begin position="87"/>
        <end position="108"/>
    </location>
</feature>
<sequence length="126" mass="14450">MGFWIFMLIIDLLIPVTMIGYGRSFWKKAPKEINAVYGYRTSMSMKNRDTWVFAHNYFGKLWFISGMILLPISVIPMLCIIGRTENVVGTVGGVVCFVQMIPLTGVIIPTEIALKRHFDKNGYRRK</sequence>
<reference evidence="2 3" key="1">
    <citation type="submission" date="2020-08" db="EMBL/GenBank/DDBJ databases">
        <title>Draft genome sequencing of an Anaerocolumna strain isolated from anoxic soil subjected to BSD treatment.</title>
        <authorList>
            <person name="Uek A."/>
            <person name="Tonouchi A."/>
        </authorList>
    </citation>
    <scope>NUCLEOTIDE SEQUENCE [LARGE SCALE GENOMIC DNA]</scope>
    <source>
        <strain evidence="2 3">CTTW</strain>
    </source>
</reference>
<name>A0A7I8DF78_9FIRM</name>
<proteinExistence type="predicted"/>
<dbReference type="RefSeq" id="WP_185257600.1">
    <property type="nucleotide sequence ID" value="NZ_AP023368.1"/>
</dbReference>
<keyword evidence="3" id="KW-1185">Reference proteome</keyword>
<evidence type="ECO:0000256" key="1">
    <source>
        <dbReference type="SAM" id="Phobius"/>
    </source>
</evidence>
<reference evidence="2 3" key="2">
    <citation type="submission" date="2020-08" db="EMBL/GenBank/DDBJ databases">
        <authorList>
            <person name="Ueki A."/>
            <person name="Tonouchi A."/>
        </authorList>
    </citation>
    <scope>NUCLEOTIDE SEQUENCE [LARGE SCALE GENOMIC DNA]</scope>
    <source>
        <strain evidence="2 3">CTTW</strain>
    </source>
</reference>
<dbReference type="InterPro" id="IPR025962">
    <property type="entry name" value="SdpI/YhfL"/>
</dbReference>
<dbReference type="Proteomes" id="UP000515703">
    <property type="component" value="Chromosome"/>
</dbReference>
<evidence type="ECO:0008006" key="4">
    <source>
        <dbReference type="Google" id="ProtNLM"/>
    </source>
</evidence>
<evidence type="ECO:0000313" key="3">
    <source>
        <dbReference type="Proteomes" id="UP000515703"/>
    </source>
</evidence>
<dbReference type="AlphaFoldDB" id="A0A7I8DF78"/>
<keyword evidence="1" id="KW-1133">Transmembrane helix</keyword>
<organism evidence="2 3">
    <name type="scientific">Anaerocolumna chitinilytica</name>
    <dbReference type="NCBI Taxonomy" id="1727145"/>
    <lineage>
        <taxon>Bacteria</taxon>
        <taxon>Bacillati</taxon>
        <taxon>Bacillota</taxon>
        <taxon>Clostridia</taxon>
        <taxon>Lachnospirales</taxon>
        <taxon>Lachnospiraceae</taxon>
        <taxon>Anaerocolumna</taxon>
    </lineage>
</organism>
<dbReference type="EMBL" id="AP023368">
    <property type="protein sequence ID" value="BCJ97138.1"/>
    <property type="molecule type" value="Genomic_DNA"/>
</dbReference>